<dbReference type="InterPro" id="IPR017964">
    <property type="entry name" value="DNA-dir_DNA_pol_B_CS"/>
</dbReference>
<keyword evidence="8" id="KW-0862">Zinc</keyword>
<dbReference type="InterPro" id="IPR045846">
    <property type="entry name" value="POLBc_alpha"/>
</dbReference>
<evidence type="ECO:0000256" key="6">
    <source>
        <dbReference type="ARBA" id="ARBA00022723"/>
    </source>
</evidence>
<organism evidence="18 19">
    <name type="scientific">Peronospora farinosa</name>
    <dbReference type="NCBI Taxonomy" id="134698"/>
    <lineage>
        <taxon>Eukaryota</taxon>
        <taxon>Sar</taxon>
        <taxon>Stramenopiles</taxon>
        <taxon>Oomycota</taxon>
        <taxon>Peronosporomycetes</taxon>
        <taxon>Peronosporales</taxon>
        <taxon>Peronosporaceae</taxon>
        <taxon>Peronospora</taxon>
    </lineage>
</organism>
<evidence type="ECO:0000256" key="3">
    <source>
        <dbReference type="ARBA" id="ARBA00022679"/>
    </source>
</evidence>
<dbReference type="Gene3D" id="1.10.132.60">
    <property type="entry name" value="DNA polymerase family B, C-terminal domain"/>
    <property type="match status" value="1"/>
</dbReference>
<feature type="domain" description="DNA-directed DNA polymerase family B multifunctional" evidence="14">
    <location>
        <begin position="845"/>
        <end position="1320"/>
    </location>
</feature>
<dbReference type="PANTHER" id="PTHR45861:SF1">
    <property type="entry name" value="DNA POLYMERASE ALPHA CATALYTIC SUBUNIT"/>
    <property type="match status" value="1"/>
</dbReference>
<evidence type="ECO:0000256" key="8">
    <source>
        <dbReference type="ARBA" id="ARBA00022833"/>
    </source>
</evidence>
<dbReference type="Gene3D" id="1.10.3200.20">
    <property type="entry name" value="DNA Polymerase alpha, zinc finger"/>
    <property type="match status" value="1"/>
</dbReference>
<keyword evidence="6" id="KW-0479">Metal-binding</keyword>
<protein>
    <recommendedName>
        <fullName evidence="12">DNA polymerase</fullName>
        <ecNumber evidence="12">2.7.7.7</ecNumber>
    </recommendedName>
</protein>
<evidence type="ECO:0000256" key="4">
    <source>
        <dbReference type="ARBA" id="ARBA00022695"/>
    </source>
</evidence>
<dbReference type="Gene3D" id="1.10.287.690">
    <property type="entry name" value="Helix hairpin bin"/>
    <property type="match status" value="1"/>
</dbReference>
<accession>A0ABN8C0Z2</accession>
<name>A0ABN8C0Z2_9STRA</name>
<dbReference type="InterPro" id="IPR006133">
    <property type="entry name" value="DNA-dir_DNA_pol_B_exonuc"/>
</dbReference>
<comment type="subcellular location">
    <subcellularLocation>
        <location evidence="1">Nucleus</location>
    </subcellularLocation>
</comment>
<evidence type="ECO:0000259" key="14">
    <source>
        <dbReference type="Pfam" id="PF00136"/>
    </source>
</evidence>
<sequence>MSSRRTSGGSRRCVTGRKQALEEIKRMREGEPAEDVPVSSRLAQYKPKEESIYKAVTEQEYEDLVRQRRQGLPFVENDDGEMGYYDDGEEQFFESDAEDDTRARDDDEDDVTGKKRSAGALSSSYVRRAKKMQRAKLGGGEGQKITNMFFSTGKKVTGIEGGGRGRNSSASTKRDIDLDSMLEDLTSNPTESRQSYVRPMSYSTGALTFSSEVSGFSATRPLSAAGNVMMMHKEETMEVEENSYEPEDELMEEASVDKDEKLERYVEENGDSIEQEKEPTEVVKPITSKREMMLRKAREARLQTSAPATKTLATSVGQQLQRENVTMNNVPSNEVAEWWQVAENDLNVTMTNASAADGTETEAPPTAADVIRMYWMDAVEVRERPSKIYLIGKMKIPSPEGSNQQSMFRSCCVVVNNLQRYMYLVPKGNPLIERSKNEQQEAWIKMHEEIRNILVPSCITSKCDQELFRTKLVERNYAFEEANIPRGKNLFLKVKYPARYPAPPSDFCSRGGKTFSRICGALTRPLENFLLTRRLLGPGWVEIKNVRKCSEGVSFCKLEFETFDPKNVCPIADGMTPPPLTVMSLSLKSVCNPNTGKHEVVALSAITESGVSAEGAGKGTNGVRHTLSHFTAIRPLDGNNGFPQSYAEAVQKDDRFGIKLKNGALGINSDRLSVEINERVMLSYFLTRVQLEDPDVIVGHNLHKYALELLISRIDNFKLGGLWSKLTRLRRGRLNPMNVGEGWNEYRMDDMANGRLFCDTYVSSKELLPSQNNYTLSYLVERLLHKQRLDVEMTEIPQILLGGPNNFVKFLRHTLDDAMFVLHLMHKLEILPLSKQLANLCGYLWTRTLEANKRAERIEYLLLHEFSRSKNKFIVPEKFKTRTEADKSNKRREASYAGGMVFAPKKGLYDNFVVLLDFMSLYPSIIREYNICFTTVERQLNEDVPGAPSSSKKKKKSKPMPQPENDDVVDDKDVDQNLDHADASADSDIPALPSSASEPGILPTVIKRLLESRKQVKQQLKIEQKAGNIEKSVLLDVRQKAIKLTANSMYGCLGFRFSRFYAKPIAALITSTGRHTLQRAKEVAEQECGYDVVYGDTDSIMVDSRTESLDEAKRIGREIQTQCNKHFRLLELEVDYIFKRILLLNKKKYAALVLNERPNCEPTFDKEVKGLDMVRRDWCVISKTVGNEILDFILSGNSRDDVVESIHEHLEQVAERMRSGKEPIEQYVITKSLNKQPEQYPDRAKQYHVQVAIALRTLGKPVGVGMHIPYVLCKEEEPGSGRRAYHPDEVKRATGKLNIDIEWYLESQIHPPVNRLCAHIEGTSSPQLAHCLGLDTAKFSHSANHFGEEKDGSDAIPSVLQNDADRFKDCVPLEITCDQCKMASNFSGVYATTEKDSSLSSGLLCPVCKADFWGFDQEGIYGNVGDDLQAVLSNRLHIATRLAAKRYYEAWTICSDVTCKTRTQKQSLRGNGNICSAAGCRATTTLEYPDSALYTQLNLPPLSDRHRAVLQKLLSQAEEAVHRDEYNWVKPSIWQTLFT</sequence>
<feature type="compositionally biased region" description="Acidic residues" evidence="13">
    <location>
        <begin position="76"/>
        <end position="99"/>
    </location>
</feature>
<feature type="domain" description="DNA-directed DNA polymerase family B exonuclease" evidence="15">
    <location>
        <begin position="523"/>
        <end position="778"/>
    </location>
</feature>
<dbReference type="InterPro" id="IPR023211">
    <property type="entry name" value="DNA_pol_palm_dom_sf"/>
</dbReference>
<dbReference type="Pfam" id="PF00136">
    <property type="entry name" value="DNA_pol_B"/>
    <property type="match status" value="1"/>
</dbReference>
<evidence type="ECO:0000256" key="10">
    <source>
        <dbReference type="ARBA" id="ARBA00023125"/>
    </source>
</evidence>
<dbReference type="CDD" id="cd05532">
    <property type="entry name" value="POLBc_alpha"/>
    <property type="match status" value="1"/>
</dbReference>
<dbReference type="Pfam" id="PF12254">
    <property type="entry name" value="DNA_pol_alpha_N"/>
    <property type="match status" value="1"/>
</dbReference>
<evidence type="ECO:0000313" key="18">
    <source>
        <dbReference type="EMBL" id="CAH0486796.1"/>
    </source>
</evidence>
<dbReference type="InterPro" id="IPR038256">
    <property type="entry name" value="Pol_alpha_znc_sf"/>
</dbReference>
<evidence type="ECO:0000259" key="16">
    <source>
        <dbReference type="Pfam" id="PF08996"/>
    </source>
</evidence>
<dbReference type="Gene3D" id="3.90.1600.10">
    <property type="entry name" value="Palm domain of DNA polymerase"/>
    <property type="match status" value="1"/>
</dbReference>
<evidence type="ECO:0000256" key="2">
    <source>
        <dbReference type="ARBA" id="ARBA00005755"/>
    </source>
</evidence>
<evidence type="ECO:0000256" key="9">
    <source>
        <dbReference type="ARBA" id="ARBA00022932"/>
    </source>
</evidence>
<dbReference type="PROSITE" id="PS00116">
    <property type="entry name" value="DNA_POLYMERASE_B"/>
    <property type="match status" value="1"/>
</dbReference>
<evidence type="ECO:0000256" key="1">
    <source>
        <dbReference type="ARBA" id="ARBA00004123"/>
    </source>
</evidence>
<dbReference type="Proteomes" id="UP001157938">
    <property type="component" value="Unassembled WGS sequence"/>
</dbReference>
<evidence type="ECO:0000256" key="13">
    <source>
        <dbReference type="SAM" id="MobiDB-lite"/>
    </source>
</evidence>
<dbReference type="InterPro" id="IPR036397">
    <property type="entry name" value="RNaseH_sf"/>
</dbReference>
<evidence type="ECO:0000313" key="19">
    <source>
        <dbReference type="Proteomes" id="UP001157938"/>
    </source>
</evidence>
<dbReference type="Gene3D" id="3.30.70.2820">
    <property type="match status" value="1"/>
</dbReference>
<dbReference type="EC" id="2.7.7.7" evidence="12"/>
<feature type="domain" description="DNA polymerase alpha catalytic subunit N-terminal" evidence="17">
    <location>
        <begin position="21"/>
        <end position="92"/>
    </location>
</feature>
<keyword evidence="7" id="KW-0863">Zinc-finger</keyword>
<keyword evidence="5 12" id="KW-0235">DNA replication</keyword>
<dbReference type="Gene3D" id="2.40.50.730">
    <property type="match status" value="1"/>
</dbReference>
<keyword evidence="19" id="KW-1185">Reference proteome</keyword>
<evidence type="ECO:0000259" key="15">
    <source>
        <dbReference type="Pfam" id="PF03104"/>
    </source>
</evidence>
<dbReference type="InterPro" id="IPR042087">
    <property type="entry name" value="DNA_pol_B_thumb"/>
</dbReference>
<dbReference type="PANTHER" id="PTHR45861">
    <property type="entry name" value="DNA POLYMERASE ALPHA CATALYTIC SUBUNIT"/>
    <property type="match status" value="1"/>
</dbReference>
<dbReference type="CDD" id="cd05776">
    <property type="entry name" value="DNA_polB_alpha_exo"/>
    <property type="match status" value="1"/>
</dbReference>
<dbReference type="PRINTS" id="PR00106">
    <property type="entry name" value="DNAPOLB"/>
</dbReference>
<dbReference type="Pfam" id="PF08996">
    <property type="entry name" value="zf-DNA_Pol"/>
    <property type="match status" value="1"/>
</dbReference>
<evidence type="ECO:0000256" key="7">
    <source>
        <dbReference type="ARBA" id="ARBA00022771"/>
    </source>
</evidence>
<evidence type="ECO:0000256" key="5">
    <source>
        <dbReference type="ARBA" id="ARBA00022705"/>
    </source>
</evidence>
<evidence type="ECO:0000256" key="12">
    <source>
        <dbReference type="RuleBase" id="RU000442"/>
    </source>
</evidence>
<proteinExistence type="inferred from homology"/>
<comment type="caution">
    <text evidence="18">The sequence shown here is derived from an EMBL/GenBank/DDBJ whole genome shotgun (WGS) entry which is preliminary data.</text>
</comment>
<feature type="region of interest" description="Disordered" evidence="13">
    <location>
        <begin position="71"/>
        <end position="123"/>
    </location>
</feature>
<reference evidence="18 19" key="1">
    <citation type="submission" date="2021-11" db="EMBL/GenBank/DDBJ databases">
        <authorList>
            <person name="Islam A."/>
            <person name="Islam S."/>
            <person name="Flora M.S."/>
            <person name="Rahman M."/>
            <person name="Ziaur R.M."/>
            <person name="Epstein J.H."/>
            <person name="Hassan M."/>
            <person name="Klassen M."/>
            <person name="Woodard K."/>
            <person name="Webb A."/>
            <person name="Webby R.J."/>
            <person name="El Zowalaty M.E."/>
        </authorList>
    </citation>
    <scope>NUCLEOTIDE SEQUENCE [LARGE SCALE GENOMIC DNA]</scope>
    <source>
        <strain evidence="18">Pf1</strain>
    </source>
</reference>
<keyword evidence="9 12" id="KW-0239">DNA-directed DNA polymerase</keyword>
<dbReference type="InterPro" id="IPR043502">
    <property type="entry name" value="DNA/RNA_pol_sf"/>
</dbReference>
<keyword evidence="10 12" id="KW-0238">DNA-binding</keyword>
<keyword evidence="3 12" id="KW-0808">Transferase</keyword>
<gene>
    <name evidence="18" type="ORF">PFR001_LOCUS2396</name>
</gene>
<dbReference type="InterPro" id="IPR024647">
    <property type="entry name" value="DNA_pol_a_cat_su_N"/>
</dbReference>
<dbReference type="NCBIfam" id="TIGR00592">
    <property type="entry name" value="pol2"/>
    <property type="match status" value="1"/>
</dbReference>
<feature type="region of interest" description="Disordered" evidence="13">
    <location>
        <begin position="156"/>
        <end position="197"/>
    </location>
</feature>
<evidence type="ECO:0000256" key="11">
    <source>
        <dbReference type="ARBA" id="ARBA00023242"/>
    </source>
</evidence>
<feature type="region of interest" description="Disordered" evidence="13">
    <location>
        <begin position="942"/>
        <end position="972"/>
    </location>
</feature>
<comment type="similarity">
    <text evidence="2 12">Belongs to the DNA polymerase type-B family.</text>
</comment>
<dbReference type="Gene3D" id="3.30.420.10">
    <property type="entry name" value="Ribonuclease H-like superfamily/Ribonuclease H"/>
    <property type="match status" value="1"/>
</dbReference>
<dbReference type="InterPro" id="IPR015088">
    <property type="entry name" value="Znf_DNA-dir_DNA_pol_B_alpha"/>
</dbReference>
<feature type="compositionally biased region" description="Polar residues" evidence="13">
    <location>
        <begin position="185"/>
        <end position="197"/>
    </location>
</feature>
<dbReference type="SUPFAM" id="SSF56672">
    <property type="entry name" value="DNA/RNA polymerases"/>
    <property type="match status" value="1"/>
</dbReference>
<dbReference type="InterPro" id="IPR006172">
    <property type="entry name" value="DNA-dir_DNA_pol_B"/>
</dbReference>
<dbReference type="InterPro" id="IPR012337">
    <property type="entry name" value="RNaseH-like_sf"/>
</dbReference>
<feature type="domain" description="Zinc finger DNA-directed DNA polymerase family B alpha" evidence="16">
    <location>
        <begin position="1362"/>
        <end position="1497"/>
    </location>
</feature>
<dbReference type="InterPro" id="IPR006134">
    <property type="entry name" value="DNA-dir_DNA_pol_B_multi_dom"/>
</dbReference>
<dbReference type="EMBL" id="CAKLBC010000527">
    <property type="protein sequence ID" value="CAH0486796.1"/>
    <property type="molecule type" value="Genomic_DNA"/>
</dbReference>
<keyword evidence="4 12" id="KW-0548">Nucleotidyltransferase</keyword>
<dbReference type="SUPFAM" id="SSF53098">
    <property type="entry name" value="Ribonuclease H-like"/>
    <property type="match status" value="1"/>
</dbReference>
<dbReference type="SMART" id="SM00486">
    <property type="entry name" value="POLBc"/>
    <property type="match status" value="1"/>
</dbReference>
<keyword evidence="11" id="KW-0539">Nucleus</keyword>
<dbReference type="Pfam" id="PF03104">
    <property type="entry name" value="DNA_pol_B_exo1"/>
    <property type="match status" value="1"/>
</dbReference>
<dbReference type="Gene3D" id="6.10.10.100">
    <property type="match status" value="1"/>
</dbReference>
<comment type="catalytic activity">
    <reaction evidence="12">
        <text>DNA(n) + a 2'-deoxyribonucleoside 5'-triphosphate = DNA(n+1) + diphosphate</text>
        <dbReference type="Rhea" id="RHEA:22508"/>
        <dbReference type="Rhea" id="RHEA-COMP:17339"/>
        <dbReference type="Rhea" id="RHEA-COMP:17340"/>
        <dbReference type="ChEBI" id="CHEBI:33019"/>
        <dbReference type="ChEBI" id="CHEBI:61560"/>
        <dbReference type="ChEBI" id="CHEBI:173112"/>
        <dbReference type="EC" id="2.7.7.7"/>
    </reaction>
</comment>
<evidence type="ECO:0000259" key="17">
    <source>
        <dbReference type="Pfam" id="PF12254"/>
    </source>
</evidence>